<evidence type="ECO:0000259" key="6">
    <source>
        <dbReference type="Pfam" id="PF00413"/>
    </source>
</evidence>
<protein>
    <submittedName>
        <fullName evidence="7">Matrixin family metalloprotease</fullName>
    </submittedName>
</protein>
<evidence type="ECO:0000256" key="5">
    <source>
        <dbReference type="SAM" id="SignalP"/>
    </source>
</evidence>
<keyword evidence="2" id="KW-0479">Metal-binding</keyword>
<feature type="signal peptide" evidence="5">
    <location>
        <begin position="1"/>
        <end position="25"/>
    </location>
</feature>
<dbReference type="RefSeq" id="WP_204776211.1">
    <property type="nucleotide sequence ID" value="NZ_JACJJQ010000010.1"/>
</dbReference>
<reference evidence="7 8" key="1">
    <citation type="journal article" date="2021" name="Sci. Rep.">
        <title>The distribution of antibiotic resistance genes in chicken gut microbiota commensals.</title>
        <authorList>
            <person name="Juricova H."/>
            <person name="Matiasovicova J."/>
            <person name="Kubasova T."/>
            <person name="Cejkova D."/>
            <person name="Rychlik I."/>
        </authorList>
    </citation>
    <scope>NUCLEOTIDE SEQUENCE [LARGE SCALE GENOMIC DNA]</scope>
    <source>
        <strain evidence="7 8">An810</strain>
    </source>
</reference>
<evidence type="ECO:0000256" key="4">
    <source>
        <dbReference type="ARBA" id="ARBA00022833"/>
    </source>
</evidence>
<dbReference type="InterPro" id="IPR024079">
    <property type="entry name" value="MetalloPept_cat_dom_sf"/>
</dbReference>
<dbReference type="Pfam" id="PF00413">
    <property type="entry name" value="Peptidase_M10"/>
    <property type="match status" value="1"/>
</dbReference>
<dbReference type="SUPFAM" id="SSF55486">
    <property type="entry name" value="Metalloproteases ('zincins'), catalytic domain"/>
    <property type="match status" value="1"/>
</dbReference>
<evidence type="ECO:0000256" key="3">
    <source>
        <dbReference type="ARBA" id="ARBA00022801"/>
    </source>
</evidence>
<dbReference type="InterPro" id="IPR001818">
    <property type="entry name" value="Pept_M10_metallopeptidase"/>
</dbReference>
<keyword evidence="8" id="KW-1185">Reference proteome</keyword>
<evidence type="ECO:0000256" key="2">
    <source>
        <dbReference type="ARBA" id="ARBA00022723"/>
    </source>
</evidence>
<keyword evidence="3" id="KW-0378">Hydrolase</keyword>
<comment type="caution">
    <text evidence="7">The sequence shown here is derived from an EMBL/GenBank/DDBJ whole genome shotgun (WGS) entry which is preliminary data.</text>
</comment>
<evidence type="ECO:0000313" key="8">
    <source>
        <dbReference type="Proteomes" id="UP000776629"/>
    </source>
</evidence>
<dbReference type="GO" id="GO:0008237">
    <property type="term" value="F:metallopeptidase activity"/>
    <property type="evidence" value="ECO:0007669"/>
    <property type="project" value="UniProtKB-KW"/>
</dbReference>
<sequence>MKRFVNLISLAFLSWGLLYVPDSQASVTSPLDGVNAFSTATDDITDLPDSPQAQRAAAKQLTIPSSSPIPLEGYRWPSRQITVYMATQDHQVQVAFPVAVKKWNQTKAVHLHWIKSRQRAEVIVTDGDLQTTGNSNVGYVTSQLGSTETQFNPDTHAMIRAKSTLDAAKLRYVNRQYRDHVAEHELGHALGLAHAPEDYQSVMIPRNIRRGISKLDRQALRNLYGLN</sequence>
<keyword evidence="1" id="KW-0645">Protease</keyword>
<keyword evidence="5" id="KW-0732">Signal</keyword>
<feature type="chain" id="PRO_5045558465" evidence="5">
    <location>
        <begin position="26"/>
        <end position="227"/>
    </location>
</feature>
<dbReference type="EMBL" id="JACJJQ010000010">
    <property type="protein sequence ID" value="MBM6753780.1"/>
    <property type="molecule type" value="Genomic_DNA"/>
</dbReference>
<keyword evidence="7" id="KW-0482">Metalloprotease</keyword>
<dbReference type="Proteomes" id="UP000776629">
    <property type="component" value="Unassembled WGS sequence"/>
</dbReference>
<dbReference type="Gene3D" id="3.40.390.10">
    <property type="entry name" value="Collagenase (Catalytic Domain)"/>
    <property type="match status" value="1"/>
</dbReference>
<evidence type="ECO:0000313" key="7">
    <source>
        <dbReference type="EMBL" id="MBM6753780.1"/>
    </source>
</evidence>
<feature type="domain" description="Peptidase M10 metallopeptidase" evidence="6">
    <location>
        <begin position="88"/>
        <end position="225"/>
    </location>
</feature>
<gene>
    <name evidence="7" type="ORF">H5993_03270</name>
</gene>
<proteinExistence type="predicted"/>
<keyword evidence="4" id="KW-0862">Zinc</keyword>
<dbReference type="CDD" id="cd04268">
    <property type="entry name" value="ZnMc_MMP_like"/>
    <property type="match status" value="1"/>
</dbReference>
<accession>A0ABS2ENH1</accession>
<name>A0ABS2ENH1_9LACO</name>
<organism evidence="7 8">
    <name type="scientific">Limosilactobacillus alvi</name>
    <dbReference type="NCBI Taxonomy" id="990412"/>
    <lineage>
        <taxon>Bacteria</taxon>
        <taxon>Bacillati</taxon>
        <taxon>Bacillota</taxon>
        <taxon>Bacilli</taxon>
        <taxon>Lactobacillales</taxon>
        <taxon>Lactobacillaceae</taxon>
        <taxon>Limosilactobacillus</taxon>
    </lineage>
</organism>
<evidence type="ECO:0000256" key="1">
    <source>
        <dbReference type="ARBA" id="ARBA00022670"/>
    </source>
</evidence>